<protein>
    <submittedName>
        <fullName evidence="1">Integrase core domain protein</fullName>
    </submittedName>
</protein>
<sequence>MVQITKRSLKQLDEGDWKVKLARLLLKQHTTPSTTTGKTPVALMFYRKIRTTLDNMLPKKDNNLEENLEKYQNIRKINSGSHIRLRRYRIDGPEMDNCDSYRTHW</sequence>
<dbReference type="Gene3D" id="3.30.420.10">
    <property type="entry name" value="Ribonuclease H-like superfamily/Ribonuclease H"/>
    <property type="match status" value="1"/>
</dbReference>
<dbReference type="Proteomes" id="UP000036403">
    <property type="component" value="Unassembled WGS sequence"/>
</dbReference>
<accession>A0A0J7K9Y6</accession>
<dbReference type="EMBL" id="LBMM01010769">
    <property type="protein sequence ID" value="KMQ87253.1"/>
    <property type="molecule type" value="Genomic_DNA"/>
</dbReference>
<name>A0A0J7K9Y6_LASNI</name>
<gene>
    <name evidence="1" type="ORF">RF55_13512</name>
</gene>
<evidence type="ECO:0000313" key="2">
    <source>
        <dbReference type="Proteomes" id="UP000036403"/>
    </source>
</evidence>
<dbReference type="OrthoDB" id="6762485at2759"/>
<dbReference type="GO" id="GO:0003676">
    <property type="term" value="F:nucleic acid binding"/>
    <property type="evidence" value="ECO:0007669"/>
    <property type="project" value="InterPro"/>
</dbReference>
<keyword evidence="2" id="KW-1185">Reference proteome</keyword>
<evidence type="ECO:0000313" key="1">
    <source>
        <dbReference type="EMBL" id="KMQ87253.1"/>
    </source>
</evidence>
<proteinExistence type="predicted"/>
<dbReference type="InterPro" id="IPR036397">
    <property type="entry name" value="RNaseH_sf"/>
</dbReference>
<dbReference type="AlphaFoldDB" id="A0A0J7K9Y6"/>
<dbReference type="PaxDb" id="67767-A0A0J7K9Y6"/>
<reference evidence="1 2" key="1">
    <citation type="submission" date="2015-04" db="EMBL/GenBank/DDBJ databases">
        <title>Lasius niger genome sequencing.</title>
        <authorList>
            <person name="Konorov E.A."/>
            <person name="Nikitin M.A."/>
            <person name="Kirill M.V."/>
            <person name="Chang P."/>
        </authorList>
    </citation>
    <scope>NUCLEOTIDE SEQUENCE [LARGE SCALE GENOMIC DNA]</scope>
    <source>
        <tissue evidence="1">Whole</tissue>
    </source>
</reference>
<organism evidence="1 2">
    <name type="scientific">Lasius niger</name>
    <name type="common">Black garden ant</name>
    <dbReference type="NCBI Taxonomy" id="67767"/>
    <lineage>
        <taxon>Eukaryota</taxon>
        <taxon>Metazoa</taxon>
        <taxon>Ecdysozoa</taxon>
        <taxon>Arthropoda</taxon>
        <taxon>Hexapoda</taxon>
        <taxon>Insecta</taxon>
        <taxon>Pterygota</taxon>
        <taxon>Neoptera</taxon>
        <taxon>Endopterygota</taxon>
        <taxon>Hymenoptera</taxon>
        <taxon>Apocrita</taxon>
        <taxon>Aculeata</taxon>
        <taxon>Formicoidea</taxon>
        <taxon>Formicidae</taxon>
        <taxon>Formicinae</taxon>
        <taxon>Lasius</taxon>
        <taxon>Lasius</taxon>
    </lineage>
</organism>
<comment type="caution">
    <text evidence="1">The sequence shown here is derived from an EMBL/GenBank/DDBJ whole genome shotgun (WGS) entry which is preliminary data.</text>
</comment>